<evidence type="ECO:0000256" key="1">
    <source>
        <dbReference type="SAM" id="MobiDB-lite"/>
    </source>
</evidence>
<evidence type="ECO:0000313" key="3">
    <source>
        <dbReference type="Proteomes" id="UP001328107"/>
    </source>
</evidence>
<reference evidence="3" key="1">
    <citation type="submission" date="2022-10" db="EMBL/GenBank/DDBJ databases">
        <title>Genome assembly of Pristionchus species.</title>
        <authorList>
            <person name="Yoshida K."/>
            <person name="Sommer R.J."/>
        </authorList>
    </citation>
    <scope>NUCLEOTIDE SEQUENCE [LARGE SCALE GENOMIC DNA]</scope>
    <source>
        <strain evidence="3">RS5460</strain>
    </source>
</reference>
<name>A0AAN5I9Z2_9BILA</name>
<comment type="caution">
    <text evidence="2">The sequence shown here is derived from an EMBL/GenBank/DDBJ whole genome shotgun (WGS) entry which is preliminary data.</text>
</comment>
<keyword evidence="3" id="KW-1185">Reference proteome</keyword>
<proteinExistence type="predicted"/>
<dbReference type="Proteomes" id="UP001328107">
    <property type="component" value="Unassembled WGS sequence"/>
</dbReference>
<feature type="non-terminal residue" evidence="2">
    <location>
        <position position="1"/>
    </location>
</feature>
<evidence type="ECO:0000313" key="2">
    <source>
        <dbReference type="EMBL" id="GMR58212.1"/>
    </source>
</evidence>
<sequence length="151" mass="16445">NFSFGMSLKQISEDDPTGSEVMNLKEFIKSMELVERQPGSRASSAESSKPQTPSTKEPTARAKGPITKRASAFELISKKMTSSGSKEKLDKDKDNFNSLDDVGKTADDEPVKSCDSREKMQKVARASAYVKNIRKMESVPAGLGNGLATHK</sequence>
<accession>A0AAN5I9Z2</accession>
<protein>
    <submittedName>
        <fullName evidence="2">Uncharacterized protein</fullName>
    </submittedName>
</protein>
<feature type="compositionally biased region" description="Basic and acidic residues" evidence="1">
    <location>
        <begin position="85"/>
        <end position="121"/>
    </location>
</feature>
<gene>
    <name evidence="2" type="ORF">PMAYCL1PPCAC_28407</name>
</gene>
<organism evidence="2 3">
    <name type="scientific">Pristionchus mayeri</name>
    <dbReference type="NCBI Taxonomy" id="1317129"/>
    <lineage>
        <taxon>Eukaryota</taxon>
        <taxon>Metazoa</taxon>
        <taxon>Ecdysozoa</taxon>
        <taxon>Nematoda</taxon>
        <taxon>Chromadorea</taxon>
        <taxon>Rhabditida</taxon>
        <taxon>Rhabditina</taxon>
        <taxon>Diplogasteromorpha</taxon>
        <taxon>Diplogasteroidea</taxon>
        <taxon>Neodiplogasteridae</taxon>
        <taxon>Pristionchus</taxon>
    </lineage>
</organism>
<feature type="region of interest" description="Disordered" evidence="1">
    <location>
        <begin position="32"/>
        <end position="121"/>
    </location>
</feature>
<dbReference type="AlphaFoldDB" id="A0AAN5I9Z2"/>
<dbReference type="EMBL" id="BTRK01000006">
    <property type="protein sequence ID" value="GMR58212.1"/>
    <property type="molecule type" value="Genomic_DNA"/>
</dbReference>
<feature type="compositionally biased region" description="Polar residues" evidence="1">
    <location>
        <begin position="40"/>
        <end position="57"/>
    </location>
</feature>
<feature type="region of interest" description="Disordered" evidence="1">
    <location>
        <begin position="1"/>
        <end position="20"/>
    </location>
</feature>